<reference evidence="1" key="1">
    <citation type="submission" date="2023-11" db="EMBL/GenBank/DDBJ databases">
        <title>Detection of rare carbapenemases in Enterobacterales - comparison of two colorimetric and two CIM-based carbapenemase assays.</title>
        <authorList>
            <person name="Schaffarczyk L."/>
            <person name="Noster J."/>
            <person name="Stelzer Y."/>
            <person name="Sattler J."/>
            <person name="Gatermann S."/>
            <person name="Hamprecht A."/>
        </authorList>
    </citation>
    <scope>NUCLEOTIDE SEQUENCE</scope>
    <source>
        <strain evidence="1">CIM-Cont-037</strain>
    </source>
</reference>
<sequence length="51" mass="5905">MEYLFPWVIFNMINNISDQASSFPGTQLNQSDNFLDSLREFFAILNSSRKG</sequence>
<evidence type="ECO:0000313" key="1">
    <source>
        <dbReference type="EMBL" id="MDX7019322.1"/>
    </source>
</evidence>
<accession>A0AAW9EGG3</accession>
<organism evidence="1 2">
    <name type="scientific">Klebsiella aerogenes</name>
    <name type="common">Enterobacter aerogenes</name>
    <dbReference type="NCBI Taxonomy" id="548"/>
    <lineage>
        <taxon>Bacteria</taxon>
        <taxon>Pseudomonadati</taxon>
        <taxon>Pseudomonadota</taxon>
        <taxon>Gammaproteobacteria</taxon>
        <taxon>Enterobacterales</taxon>
        <taxon>Enterobacteriaceae</taxon>
        <taxon>Klebsiella/Raoultella group</taxon>
        <taxon>Klebsiella</taxon>
    </lineage>
</organism>
<evidence type="ECO:0000313" key="2">
    <source>
        <dbReference type="Proteomes" id="UP001279012"/>
    </source>
</evidence>
<comment type="caution">
    <text evidence="1">The sequence shown here is derived from an EMBL/GenBank/DDBJ whole genome shotgun (WGS) entry which is preliminary data.</text>
</comment>
<feature type="non-terminal residue" evidence="1">
    <location>
        <position position="51"/>
    </location>
</feature>
<dbReference type="AlphaFoldDB" id="A0AAW9EGG3"/>
<gene>
    <name evidence="1" type="ORF">SJ059_33400</name>
</gene>
<proteinExistence type="predicted"/>
<protein>
    <submittedName>
        <fullName evidence="1">Uncharacterized protein</fullName>
    </submittedName>
</protein>
<name>A0AAW9EGG3_KLEAE</name>
<dbReference type="EMBL" id="JAWZZT010001936">
    <property type="protein sequence ID" value="MDX7019322.1"/>
    <property type="molecule type" value="Genomic_DNA"/>
</dbReference>
<dbReference type="Proteomes" id="UP001279012">
    <property type="component" value="Unassembled WGS sequence"/>
</dbReference>